<dbReference type="EMBL" id="CP005286">
    <property type="protein sequence ID" value="AJE33668.1"/>
    <property type="molecule type" value="Genomic_DNA"/>
</dbReference>
<dbReference type="Proteomes" id="UP000031524">
    <property type="component" value="Chromosome"/>
</dbReference>
<dbReference type="HOGENOM" id="CLU_3179160_0_0_11"/>
<dbReference type="AlphaFoldDB" id="A0A0B5DBY6"/>
<dbReference type="STRING" id="1223515.B842_09095"/>
<dbReference type="Pfam" id="PF05901">
    <property type="entry name" value="Excalibur"/>
    <property type="match status" value="1"/>
</dbReference>
<evidence type="ECO:0000259" key="1">
    <source>
        <dbReference type="SMART" id="SM00894"/>
    </source>
</evidence>
<feature type="domain" description="Excalibur calcium-binding" evidence="1">
    <location>
        <begin position="4"/>
        <end position="40"/>
    </location>
</feature>
<name>A0A0B5DBY6_9CORY</name>
<protein>
    <recommendedName>
        <fullName evidence="1">Excalibur calcium-binding domain-containing protein</fullName>
    </recommendedName>
</protein>
<dbReference type="KEGG" id="chm:B842_09095"/>
<sequence>MATYYPNCAAARAAGVAPIYEGQPGYGTHLDRDRDGIACE</sequence>
<gene>
    <name evidence="2" type="ORF">B842_09095</name>
</gene>
<accession>A0A0B5DBY6</accession>
<reference evidence="2 3" key="1">
    <citation type="submission" date="2013-04" db="EMBL/GenBank/DDBJ databases">
        <title>Complete genome sequence of Corynebacterium humireducens DSM 45392(T), isolated from a wastewater-fed microbial fuel cell.</title>
        <authorList>
            <person name="Ruckert C."/>
            <person name="Albersmeier A."/>
            <person name="Kalinowski J."/>
        </authorList>
    </citation>
    <scope>NUCLEOTIDE SEQUENCE [LARGE SCALE GENOMIC DNA]</scope>
    <source>
        <strain evidence="3">MFC-5</strain>
    </source>
</reference>
<organism evidence="2 3">
    <name type="scientific">Corynebacterium humireducens NBRC 106098 = DSM 45392</name>
    <dbReference type="NCBI Taxonomy" id="1223515"/>
    <lineage>
        <taxon>Bacteria</taxon>
        <taxon>Bacillati</taxon>
        <taxon>Actinomycetota</taxon>
        <taxon>Actinomycetes</taxon>
        <taxon>Mycobacteriales</taxon>
        <taxon>Corynebacteriaceae</taxon>
        <taxon>Corynebacterium</taxon>
    </lineage>
</organism>
<dbReference type="RefSeq" id="WP_211257053.1">
    <property type="nucleotide sequence ID" value="NZ_BCSU01000020.1"/>
</dbReference>
<keyword evidence="3" id="KW-1185">Reference proteome</keyword>
<dbReference type="InterPro" id="IPR008613">
    <property type="entry name" value="Excalibur_Ca-bd_domain"/>
</dbReference>
<dbReference type="SMART" id="SM00894">
    <property type="entry name" value="Excalibur"/>
    <property type="match status" value="1"/>
</dbReference>
<evidence type="ECO:0000313" key="2">
    <source>
        <dbReference type="EMBL" id="AJE33668.1"/>
    </source>
</evidence>
<evidence type="ECO:0000313" key="3">
    <source>
        <dbReference type="Proteomes" id="UP000031524"/>
    </source>
</evidence>
<proteinExistence type="predicted"/>